<dbReference type="AlphaFoldDB" id="A0A6N8JAK4"/>
<dbReference type="Proteomes" id="UP000468388">
    <property type="component" value="Unassembled WGS sequence"/>
</dbReference>
<name>A0A6N8JAK4_9BACT</name>
<comment type="caution">
    <text evidence="1">The sequence shown here is derived from an EMBL/GenBank/DDBJ whole genome shotgun (WGS) entry which is preliminary data.</text>
</comment>
<evidence type="ECO:0000313" key="1">
    <source>
        <dbReference type="EMBL" id="MVT42260.1"/>
    </source>
</evidence>
<dbReference type="EMBL" id="WRXO01000004">
    <property type="protein sequence ID" value="MVT42260.1"/>
    <property type="molecule type" value="Genomic_DNA"/>
</dbReference>
<sequence length="131" mass="15333">MEIYISEEAIISNIQSDFRQAYPFLNLEFYRQPHEVGERCRTADKLPPDTPIDDIRMVHTFGWIDISKNRTAAEVEHDFMHQLGLSVQVMRKSGGMWVQTTKTDHWTLQQLSEEAKLAEKSIFFYPEEPAE</sequence>
<keyword evidence="2" id="KW-1185">Reference proteome</keyword>
<dbReference type="RefSeq" id="WP_157300887.1">
    <property type="nucleotide sequence ID" value="NZ_BAAAZB010000005.1"/>
</dbReference>
<protein>
    <submittedName>
        <fullName evidence="1">Uncharacterized protein</fullName>
    </submittedName>
</protein>
<evidence type="ECO:0000313" key="2">
    <source>
        <dbReference type="Proteomes" id="UP000468388"/>
    </source>
</evidence>
<organism evidence="1 2">
    <name type="scientific">Chitinophaga oryziterrae</name>
    <dbReference type="NCBI Taxonomy" id="1031224"/>
    <lineage>
        <taxon>Bacteria</taxon>
        <taxon>Pseudomonadati</taxon>
        <taxon>Bacteroidota</taxon>
        <taxon>Chitinophagia</taxon>
        <taxon>Chitinophagales</taxon>
        <taxon>Chitinophagaceae</taxon>
        <taxon>Chitinophaga</taxon>
    </lineage>
</organism>
<gene>
    <name evidence="1" type="ORF">GO495_16840</name>
</gene>
<accession>A0A6N8JAK4</accession>
<reference evidence="1 2" key="1">
    <citation type="submission" date="2019-12" db="EMBL/GenBank/DDBJ databases">
        <title>The draft genomic sequence of strain Chitinophaga oryziterrae JCM 16595.</title>
        <authorList>
            <person name="Zhang X."/>
        </authorList>
    </citation>
    <scope>NUCLEOTIDE SEQUENCE [LARGE SCALE GENOMIC DNA]</scope>
    <source>
        <strain evidence="1 2">JCM 16595</strain>
    </source>
</reference>
<dbReference type="OrthoDB" id="959050at2"/>
<proteinExistence type="predicted"/>